<protein>
    <submittedName>
        <fullName evidence="1">Uncharacterized protein</fullName>
    </submittedName>
</protein>
<evidence type="ECO:0000313" key="2">
    <source>
        <dbReference type="Proteomes" id="UP001497482"/>
    </source>
</evidence>
<reference evidence="1 2" key="1">
    <citation type="submission" date="2024-04" db="EMBL/GenBank/DDBJ databases">
        <authorList>
            <person name="Waldvogel A.-M."/>
            <person name="Schoenle A."/>
        </authorList>
    </citation>
    <scope>NUCLEOTIDE SEQUENCE [LARGE SCALE GENOMIC DNA]</scope>
</reference>
<name>A0AAV2JG70_KNICA</name>
<evidence type="ECO:0000313" key="1">
    <source>
        <dbReference type="EMBL" id="CAL1574159.1"/>
    </source>
</evidence>
<organism evidence="1 2">
    <name type="scientific">Knipowitschia caucasica</name>
    <name type="common">Caucasian dwarf goby</name>
    <name type="synonym">Pomatoschistus caucasicus</name>
    <dbReference type="NCBI Taxonomy" id="637954"/>
    <lineage>
        <taxon>Eukaryota</taxon>
        <taxon>Metazoa</taxon>
        <taxon>Chordata</taxon>
        <taxon>Craniata</taxon>
        <taxon>Vertebrata</taxon>
        <taxon>Euteleostomi</taxon>
        <taxon>Actinopterygii</taxon>
        <taxon>Neopterygii</taxon>
        <taxon>Teleostei</taxon>
        <taxon>Neoteleostei</taxon>
        <taxon>Acanthomorphata</taxon>
        <taxon>Gobiaria</taxon>
        <taxon>Gobiiformes</taxon>
        <taxon>Gobioidei</taxon>
        <taxon>Gobiidae</taxon>
        <taxon>Gobiinae</taxon>
        <taxon>Knipowitschia</taxon>
    </lineage>
</organism>
<dbReference type="EMBL" id="OZ035833">
    <property type="protein sequence ID" value="CAL1574159.1"/>
    <property type="molecule type" value="Genomic_DNA"/>
</dbReference>
<sequence length="79" mass="9161">MAEITLTDCKVSECKSENQRLADELANIKRKYLGHKKLQSESKNMNKVEHVERLPQLINKPHFTGGGFRIENPTRRLQI</sequence>
<accession>A0AAV2JG70</accession>
<dbReference type="Proteomes" id="UP001497482">
    <property type="component" value="Chromosome 11"/>
</dbReference>
<proteinExistence type="predicted"/>
<gene>
    <name evidence="1" type="ORF">KC01_LOCUS5913</name>
</gene>
<keyword evidence="2" id="KW-1185">Reference proteome</keyword>
<dbReference type="AlphaFoldDB" id="A0AAV2JG70"/>